<evidence type="ECO:0000313" key="2">
    <source>
        <dbReference type="EMBL" id="BBO87492.1"/>
    </source>
</evidence>
<feature type="signal peptide" evidence="1">
    <location>
        <begin position="1"/>
        <end position="23"/>
    </location>
</feature>
<organism evidence="3 4">
    <name type="scientific">Desulfosarcina ovata subsp. ovata</name>
    <dbReference type="NCBI Taxonomy" id="2752305"/>
    <lineage>
        <taxon>Bacteria</taxon>
        <taxon>Pseudomonadati</taxon>
        <taxon>Thermodesulfobacteriota</taxon>
        <taxon>Desulfobacteria</taxon>
        <taxon>Desulfobacterales</taxon>
        <taxon>Desulfosarcinaceae</taxon>
        <taxon>Desulfosarcina</taxon>
    </lineage>
</organism>
<dbReference type="Pfam" id="PF06122">
    <property type="entry name" value="TraH"/>
    <property type="match status" value="1"/>
</dbReference>
<accession>A0A5K8A6K8</accession>
<gene>
    <name evidence="2" type="ORF">DSCOOX_06720</name>
    <name evidence="3" type="ORF">DSCOOX_13450</name>
</gene>
<dbReference type="AlphaFoldDB" id="A0A5K8A6K8"/>
<dbReference type="EMBL" id="AP021879">
    <property type="protein sequence ID" value="BBO88165.1"/>
    <property type="molecule type" value="Genomic_DNA"/>
</dbReference>
<dbReference type="Proteomes" id="UP000422108">
    <property type="component" value="Chromosome"/>
</dbReference>
<keyword evidence="1" id="KW-0732">Signal</keyword>
<name>A0A5K8A6K8_9BACT</name>
<dbReference type="EMBL" id="AP021879">
    <property type="protein sequence ID" value="BBO87492.1"/>
    <property type="molecule type" value="Genomic_DNA"/>
</dbReference>
<evidence type="ECO:0000313" key="4">
    <source>
        <dbReference type="Proteomes" id="UP000422108"/>
    </source>
</evidence>
<dbReference type="InterPro" id="IPR010927">
    <property type="entry name" value="T4SS_TraH"/>
</dbReference>
<sequence>MKPIILRMAACMSLLLTAPPSFAGWIDDWMQQKSVSGPNHFETQKRGFTSFGNFSARWQTGNDYLVTVNKPQFKAGCGGIDLFLGGMDLMQFDYLVDKLQRTMGSASAAFAFDIAMSVLSEKVATSMKSIMAIVDRLNQLQFDDCKAGQAIAATLVDAANPKIEAKDKTQAMTEFAQQSGVSSLWQELKNFGRESSVQDTAIASGVGDISQLVTGCPLALRQIFFTQGYVLSHLGARRGYVAAYIDLVRGLIGDVKISADGMSSTRIDRCPQNAPATILDAIADGTVYLRDELTDTCNPAGDIVIDGTTYPNLKNWVFTTLSAIGGKVMAKQPLTADEENFLNVIPSSIYKAMITEISIDGTVGAPALIASKYTDYVAILYAYYMLGDLYNLMDNTIMVADTVSRAKRGTDSGGGQRNCKIELAEPVMADLKEMKKDLVPFMHGVYNVYQTKLEELNNTINFAQAIRDRDETFKQMLSQRVGQAAMLHMLD</sequence>
<evidence type="ECO:0000313" key="3">
    <source>
        <dbReference type="EMBL" id="BBO88165.1"/>
    </source>
</evidence>
<dbReference type="RefSeq" id="WP_162458761.1">
    <property type="nucleotide sequence ID" value="NZ_AP021879.1"/>
</dbReference>
<protein>
    <submittedName>
        <fullName evidence="3">Conjugal transfer protein TraH</fullName>
    </submittedName>
</protein>
<feature type="chain" id="PRO_5038243251" evidence="1">
    <location>
        <begin position="24"/>
        <end position="491"/>
    </location>
</feature>
<evidence type="ECO:0000256" key="1">
    <source>
        <dbReference type="SAM" id="SignalP"/>
    </source>
</evidence>
<proteinExistence type="predicted"/>
<reference evidence="3 4" key="1">
    <citation type="submission" date="2019-11" db="EMBL/GenBank/DDBJ databases">
        <title>Comparative genomics of hydrocarbon-degrading Desulfosarcina strains.</title>
        <authorList>
            <person name="Watanabe M."/>
            <person name="Kojima H."/>
            <person name="Fukui M."/>
        </authorList>
    </citation>
    <scope>NUCLEOTIDE SEQUENCE [LARGE SCALE GENOMIC DNA]</scope>
    <source>
        <strain evidence="4">oXyS1</strain>
        <strain evidence="3">OXyS1</strain>
    </source>
</reference>
<keyword evidence="4" id="KW-1185">Reference proteome</keyword>